<evidence type="ECO:0000313" key="5">
    <source>
        <dbReference type="Proteomes" id="UP000521943"/>
    </source>
</evidence>
<dbReference type="InterPro" id="IPR045340">
    <property type="entry name" value="DUF6533"/>
</dbReference>
<keyword evidence="2" id="KW-0472">Membrane</keyword>
<feature type="transmembrane region" description="Helical" evidence="2">
    <location>
        <begin position="125"/>
        <end position="143"/>
    </location>
</feature>
<organism evidence="4 5">
    <name type="scientific">Ephemerocybe angulata</name>
    <dbReference type="NCBI Taxonomy" id="980116"/>
    <lineage>
        <taxon>Eukaryota</taxon>
        <taxon>Fungi</taxon>
        <taxon>Dikarya</taxon>
        <taxon>Basidiomycota</taxon>
        <taxon>Agaricomycotina</taxon>
        <taxon>Agaricomycetes</taxon>
        <taxon>Agaricomycetidae</taxon>
        <taxon>Agaricales</taxon>
        <taxon>Agaricineae</taxon>
        <taxon>Psathyrellaceae</taxon>
        <taxon>Ephemerocybe</taxon>
    </lineage>
</organism>
<keyword evidence="5" id="KW-1185">Reference proteome</keyword>
<evidence type="ECO:0000256" key="1">
    <source>
        <dbReference type="SAM" id="MobiDB-lite"/>
    </source>
</evidence>
<dbReference type="Proteomes" id="UP000521943">
    <property type="component" value="Unassembled WGS sequence"/>
</dbReference>
<accession>A0A8H6HJI7</accession>
<sequence>MDPDAIQELVGELGVWRGQEYGQVAGYTALLYYYATSFDEEVERIWPQPPWKIGKVLYLASRYSNILRIVIEIVRSFPIHATISISACNSLQSVFWSLQVMAIGFFPEAIFWLCIYALLGGKTKYLIVLAVTFLAFVIPTQVLQGMSTATVEAIELSPLESALGYTCSYAPSTQSPTLFLAAAYLALTRTTLIMVVAIITLFVRYRKQKNRLIKVIRREGAVYYLSAFLIGFVMSLSRTPGLTEKIVDNYDLLVTFRSFMIPAFADRLLLRMQKIDDLGTRALISTLIFEPRNGGGTSSTDSDGYYEEEGSSISEAPSPRDVTGDPQPSEDKKRERGEVV</sequence>
<feature type="transmembrane region" description="Helical" evidence="2">
    <location>
        <begin position="94"/>
        <end position="118"/>
    </location>
</feature>
<evidence type="ECO:0000259" key="3">
    <source>
        <dbReference type="Pfam" id="PF20151"/>
    </source>
</evidence>
<reference evidence="4 5" key="1">
    <citation type="submission" date="2020-07" db="EMBL/GenBank/DDBJ databases">
        <title>Comparative genomics of pyrophilous fungi reveals a link between fire events and developmental genes.</title>
        <authorList>
            <consortium name="DOE Joint Genome Institute"/>
            <person name="Steindorff A.S."/>
            <person name="Carver A."/>
            <person name="Calhoun S."/>
            <person name="Stillman K."/>
            <person name="Liu H."/>
            <person name="Lipzen A."/>
            <person name="Pangilinan J."/>
            <person name="Labutti K."/>
            <person name="Bruns T.D."/>
            <person name="Grigoriev I.V."/>
        </authorList>
    </citation>
    <scope>NUCLEOTIDE SEQUENCE [LARGE SCALE GENOMIC DNA]</scope>
    <source>
        <strain evidence="4 5">CBS 144469</strain>
    </source>
</reference>
<feature type="transmembrane region" description="Helical" evidence="2">
    <location>
        <begin position="178"/>
        <end position="202"/>
    </location>
</feature>
<name>A0A8H6HJI7_9AGAR</name>
<proteinExistence type="predicted"/>
<feature type="domain" description="DUF6533" evidence="3">
    <location>
        <begin position="21"/>
        <end position="64"/>
    </location>
</feature>
<feature type="region of interest" description="Disordered" evidence="1">
    <location>
        <begin position="294"/>
        <end position="340"/>
    </location>
</feature>
<evidence type="ECO:0000313" key="4">
    <source>
        <dbReference type="EMBL" id="KAF6746881.1"/>
    </source>
</evidence>
<evidence type="ECO:0000256" key="2">
    <source>
        <dbReference type="SAM" id="Phobius"/>
    </source>
</evidence>
<keyword evidence="2" id="KW-1133">Transmembrane helix</keyword>
<feature type="compositionally biased region" description="Basic and acidic residues" evidence="1">
    <location>
        <begin position="329"/>
        <end position="340"/>
    </location>
</feature>
<gene>
    <name evidence="4" type="ORF">DFP72DRAFT_1175301</name>
</gene>
<feature type="transmembrane region" description="Helical" evidence="2">
    <location>
        <begin position="222"/>
        <end position="240"/>
    </location>
</feature>
<comment type="caution">
    <text evidence="4">The sequence shown here is derived from an EMBL/GenBank/DDBJ whole genome shotgun (WGS) entry which is preliminary data.</text>
</comment>
<dbReference type="AlphaFoldDB" id="A0A8H6HJI7"/>
<dbReference type="OrthoDB" id="10512532at2759"/>
<protein>
    <recommendedName>
        <fullName evidence="3">DUF6533 domain-containing protein</fullName>
    </recommendedName>
</protein>
<keyword evidence="2" id="KW-0812">Transmembrane</keyword>
<dbReference type="EMBL" id="JACGCI010000087">
    <property type="protein sequence ID" value="KAF6746881.1"/>
    <property type="molecule type" value="Genomic_DNA"/>
</dbReference>
<dbReference type="Pfam" id="PF20151">
    <property type="entry name" value="DUF6533"/>
    <property type="match status" value="1"/>
</dbReference>